<evidence type="ECO:0000313" key="1">
    <source>
        <dbReference type="EMBL" id="CAJ0583432.1"/>
    </source>
</evidence>
<dbReference type="EMBL" id="CATQJA010002665">
    <property type="protein sequence ID" value="CAJ0583432.1"/>
    <property type="molecule type" value="Genomic_DNA"/>
</dbReference>
<accession>A0AA36DA47</accession>
<dbReference type="Gene3D" id="2.40.128.620">
    <property type="match status" value="1"/>
</dbReference>
<sequence length="147" mass="16678">MQTIVALVLIGTVFAAGLEKQSAHSQHYNPEGPRYCKHRYNIEDMEACPGSDPTYPTCVREVDMCNGLVDCPNGADEDADYCFLHTLNRMALKPIKLAMQDLYEKMPKEYKARHGHADDHRPTDKIESVDAQGLVWTDITEDDEKYD</sequence>
<evidence type="ECO:0000313" key="3">
    <source>
        <dbReference type="Proteomes" id="UP001177023"/>
    </source>
</evidence>
<feature type="non-terminal residue" evidence="2">
    <location>
        <position position="1"/>
    </location>
</feature>
<reference evidence="2" key="1">
    <citation type="submission" date="2023-06" db="EMBL/GenBank/DDBJ databases">
        <authorList>
            <person name="Delattre M."/>
        </authorList>
    </citation>
    <scope>NUCLEOTIDE SEQUENCE</scope>
    <source>
        <strain evidence="2">AF72</strain>
    </source>
</reference>
<gene>
    <name evidence="1" type="ORF">MSPICULIGERA_LOCUS21512</name>
    <name evidence="2" type="ORF">MSPICULIGERA_LOCUS22026</name>
</gene>
<dbReference type="EMBL" id="CATQJA010002665">
    <property type="protein sequence ID" value="CAJ0583958.1"/>
    <property type="molecule type" value="Genomic_DNA"/>
</dbReference>
<proteinExistence type="predicted"/>
<dbReference type="AlphaFoldDB" id="A0AA36DA47"/>
<organism evidence="2 3">
    <name type="scientific">Mesorhabditis spiculigera</name>
    <dbReference type="NCBI Taxonomy" id="96644"/>
    <lineage>
        <taxon>Eukaryota</taxon>
        <taxon>Metazoa</taxon>
        <taxon>Ecdysozoa</taxon>
        <taxon>Nematoda</taxon>
        <taxon>Chromadorea</taxon>
        <taxon>Rhabditida</taxon>
        <taxon>Rhabditina</taxon>
        <taxon>Rhabditomorpha</taxon>
        <taxon>Rhabditoidea</taxon>
        <taxon>Rhabditidae</taxon>
        <taxon>Mesorhabditinae</taxon>
        <taxon>Mesorhabditis</taxon>
    </lineage>
</organism>
<comment type="caution">
    <text evidence="2">The sequence shown here is derived from an EMBL/GenBank/DDBJ whole genome shotgun (WGS) entry which is preliminary data.</text>
</comment>
<name>A0AA36DA47_9BILA</name>
<dbReference type="Proteomes" id="UP001177023">
    <property type="component" value="Unassembled WGS sequence"/>
</dbReference>
<evidence type="ECO:0000313" key="2">
    <source>
        <dbReference type="EMBL" id="CAJ0583958.1"/>
    </source>
</evidence>
<keyword evidence="3" id="KW-1185">Reference proteome</keyword>
<protein>
    <submittedName>
        <fullName evidence="2">Uncharacterized protein</fullName>
    </submittedName>
</protein>